<proteinExistence type="predicted"/>
<dbReference type="Pfam" id="PF20700">
    <property type="entry name" value="Mutator"/>
    <property type="match status" value="1"/>
</dbReference>
<dbReference type="Proteomes" id="UP001159363">
    <property type="component" value="Chromosome 3"/>
</dbReference>
<evidence type="ECO:0000313" key="3">
    <source>
        <dbReference type="Proteomes" id="UP001159363"/>
    </source>
</evidence>
<evidence type="ECO:0000259" key="1">
    <source>
        <dbReference type="Pfam" id="PF20700"/>
    </source>
</evidence>
<protein>
    <recommendedName>
        <fullName evidence="1">Mutator-like transposase domain-containing protein</fullName>
    </recommendedName>
</protein>
<comment type="caution">
    <text evidence="2">The sequence shown here is derived from an EMBL/GenBank/DDBJ whole genome shotgun (WGS) entry which is preliminary data.</text>
</comment>
<sequence>MHVHLLFPWVSQVGSSGGKQTLGLTLKLESSCCGISFAVKLKTVILCSRTDKCSSKVDNRAHCTALQQAAVWNIVPGRSQCCRLFCLSSVADCGACKRWLLECNICHREYTIHNEGIGYGDINSAGAWAALTSGIDVPVMSMNIIKKEVEVEKLWTDHIDKAIVDAGVEKKRLALEKGDVDDDGVPFVTVIVDGGWNKRSYGYNYNANSVIISAMIIGEETGKLLFVGVRNKYCCLCDKAMQKDGEVKPQTCYKSWD</sequence>
<keyword evidence="3" id="KW-1185">Reference proteome</keyword>
<accession>A0ABQ9HY17</accession>
<reference evidence="2 3" key="1">
    <citation type="submission" date="2023-02" db="EMBL/GenBank/DDBJ databases">
        <title>LHISI_Scaffold_Assembly.</title>
        <authorList>
            <person name="Stuart O.P."/>
            <person name="Cleave R."/>
            <person name="Magrath M.J.L."/>
            <person name="Mikheyev A.S."/>
        </authorList>
    </citation>
    <scope>NUCLEOTIDE SEQUENCE [LARGE SCALE GENOMIC DNA]</scope>
    <source>
        <strain evidence="2">Daus_M_001</strain>
        <tissue evidence="2">Leg muscle</tissue>
    </source>
</reference>
<feature type="domain" description="Mutator-like transposase" evidence="1">
    <location>
        <begin position="129"/>
        <end position="256"/>
    </location>
</feature>
<evidence type="ECO:0000313" key="2">
    <source>
        <dbReference type="EMBL" id="KAJ8889250.1"/>
    </source>
</evidence>
<dbReference type="EMBL" id="JARBHB010000003">
    <property type="protein sequence ID" value="KAJ8889250.1"/>
    <property type="molecule type" value="Genomic_DNA"/>
</dbReference>
<name>A0ABQ9HY17_9NEOP</name>
<gene>
    <name evidence="2" type="ORF">PR048_008748</name>
</gene>
<organism evidence="2 3">
    <name type="scientific">Dryococelus australis</name>
    <dbReference type="NCBI Taxonomy" id="614101"/>
    <lineage>
        <taxon>Eukaryota</taxon>
        <taxon>Metazoa</taxon>
        <taxon>Ecdysozoa</taxon>
        <taxon>Arthropoda</taxon>
        <taxon>Hexapoda</taxon>
        <taxon>Insecta</taxon>
        <taxon>Pterygota</taxon>
        <taxon>Neoptera</taxon>
        <taxon>Polyneoptera</taxon>
        <taxon>Phasmatodea</taxon>
        <taxon>Verophasmatodea</taxon>
        <taxon>Anareolatae</taxon>
        <taxon>Phasmatidae</taxon>
        <taxon>Eurycanthinae</taxon>
        <taxon>Dryococelus</taxon>
    </lineage>
</organism>
<dbReference type="InterPro" id="IPR049012">
    <property type="entry name" value="Mutator_transp_dom"/>
</dbReference>